<evidence type="ECO:0000256" key="5">
    <source>
        <dbReference type="SAM" id="MobiDB-lite"/>
    </source>
</evidence>
<keyword evidence="2" id="KW-0238">DNA-binding</keyword>
<accession>A0AAV5D8Y7</accession>
<evidence type="ECO:0000259" key="6">
    <source>
        <dbReference type="PROSITE" id="PS51005"/>
    </source>
</evidence>
<evidence type="ECO:0000256" key="2">
    <source>
        <dbReference type="ARBA" id="ARBA00023125"/>
    </source>
</evidence>
<dbReference type="InterPro" id="IPR003441">
    <property type="entry name" value="NAC-dom"/>
</dbReference>
<gene>
    <name evidence="7" type="primary">ga25237</name>
    <name evidence="7" type="ORF">PR202_ga25237</name>
</gene>
<dbReference type="EMBL" id="BQKI01000014">
    <property type="protein sequence ID" value="GJN07408.1"/>
    <property type="molecule type" value="Genomic_DNA"/>
</dbReference>
<keyword evidence="8" id="KW-1185">Reference proteome</keyword>
<keyword evidence="4" id="KW-0539">Nucleus</keyword>
<dbReference type="AlphaFoldDB" id="A0AAV5D8Y7"/>
<dbReference type="SUPFAM" id="SSF101941">
    <property type="entry name" value="NAC domain"/>
    <property type="match status" value="1"/>
</dbReference>
<keyword evidence="3" id="KW-0804">Transcription</keyword>
<reference evidence="7" key="1">
    <citation type="journal article" date="2018" name="DNA Res.">
        <title>Multiple hybrid de novo genome assembly of finger millet, an orphan allotetraploid crop.</title>
        <authorList>
            <person name="Hatakeyama M."/>
            <person name="Aluri S."/>
            <person name="Balachadran M.T."/>
            <person name="Sivarajan S.R."/>
            <person name="Patrignani A."/>
            <person name="Gruter S."/>
            <person name="Poveda L."/>
            <person name="Shimizu-Inatsugi R."/>
            <person name="Baeten J."/>
            <person name="Francoijs K.J."/>
            <person name="Nataraja K.N."/>
            <person name="Reddy Y.A.N."/>
            <person name="Phadnis S."/>
            <person name="Ravikumar R.L."/>
            <person name="Schlapbach R."/>
            <person name="Sreeman S.M."/>
            <person name="Shimizu K.K."/>
        </authorList>
    </citation>
    <scope>NUCLEOTIDE SEQUENCE</scope>
</reference>
<keyword evidence="1" id="KW-0805">Transcription regulation</keyword>
<dbReference type="GO" id="GO:0006355">
    <property type="term" value="P:regulation of DNA-templated transcription"/>
    <property type="evidence" value="ECO:0007669"/>
    <property type="project" value="InterPro"/>
</dbReference>
<dbReference type="Gene3D" id="2.170.150.80">
    <property type="entry name" value="NAC domain"/>
    <property type="match status" value="1"/>
</dbReference>
<dbReference type="Proteomes" id="UP001054889">
    <property type="component" value="Unassembled WGS sequence"/>
</dbReference>
<evidence type="ECO:0000313" key="7">
    <source>
        <dbReference type="EMBL" id="GJN07408.1"/>
    </source>
</evidence>
<name>A0AAV5D8Y7_ELECO</name>
<protein>
    <recommendedName>
        <fullName evidence="6">NAC domain-containing protein</fullName>
    </recommendedName>
</protein>
<reference evidence="7" key="2">
    <citation type="submission" date="2021-12" db="EMBL/GenBank/DDBJ databases">
        <title>Resequencing data analysis of finger millet.</title>
        <authorList>
            <person name="Hatakeyama M."/>
            <person name="Aluri S."/>
            <person name="Balachadran M.T."/>
            <person name="Sivarajan S.R."/>
            <person name="Poveda L."/>
            <person name="Shimizu-Inatsugi R."/>
            <person name="Schlapbach R."/>
            <person name="Sreeman S.M."/>
            <person name="Shimizu K.K."/>
        </authorList>
    </citation>
    <scope>NUCLEOTIDE SEQUENCE</scope>
</reference>
<dbReference type="PROSITE" id="PS51005">
    <property type="entry name" value="NAC"/>
    <property type="match status" value="1"/>
</dbReference>
<feature type="region of interest" description="Disordered" evidence="5">
    <location>
        <begin position="91"/>
        <end position="111"/>
    </location>
</feature>
<evidence type="ECO:0000256" key="3">
    <source>
        <dbReference type="ARBA" id="ARBA00023163"/>
    </source>
</evidence>
<sequence>MAIPDEDDSFCPSNDRLVDRYLRAKLDGKISDLGAKAAYFVDADVCSARPEDLVRRHGMPASVKSRDAADCKQWYFFSPVRLLGSSLKKKSRTVAGTGDKESWHAEGSPKPIEGSVGGGYVTQVLISCEDRAKNSGEAWLDHGRVQLQERRQGSLQDLQVATRPWSILQEEGGRGHRTFDELEKLMMTDVEDEATTLQVPEGEDPEAFYMGVLFGDEEHAAIQTVQGPLTDGDVIAALASGVTLGELLLDGPSSPHPGYDNLGVPLLLIPASCCYCNGDDPASTQKLIKETLS</sequence>
<feature type="domain" description="NAC" evidence="6">
    <location>
        <begin position="4"/>
        <end position="167"/>
    </location>
</feature>
<proteinExistence type="predicted"/>
<dbReference type="GO" id="GO:0003677">
    <property type="term" value="F:DNA binding"/>
    <property type="evidence" value="ECO:0007669"/>
    <property type="project" value="UniProtKB-KW"/>
</dbReference>
<evidence type="ECO:0000256" key="1">
    <source>
        <dbReference type="ARBA" id="ARBA00023015"/>
    </source>
</evidence>
<evidence type="ECO:0000313" key="8">
    <source>
        <dbReference type="Proteomes" id="UP001054889"/>
    </source>
</evidence>
<dbReference type="InterPro" id="IPR036093">
    <property type="entry name" value="NAC_dom_sf"/>
</dbReference>
<evidence type="ECO:0000256" key="4">
    <source>
        <dbReference type="ARBA" id="ARBA00023242"/>
    </source>
</evidence>
<dbReference type="Pfam" id="PF02365">
    <property type="entry name" value="NAM"/>
    <property type="match status" value="1"/>
</dbReference>
<organism evidence="7 8">
    <name type="scientific">Eleusine coracana subsp. coracana</name>
    <dbReference type="NCBI Taxonomy" id="191504"/>
    <lineage>
        <taxon>Eukaryota</taxon>
        <taxon>Viridiplantae</taxon>
        <taxon>Streptophyta</taxon>
        <taxon>Embryophyta</taxon>
        <taxon>Tracheophyta</taxon>
        <taxon>Spermatophyta</taxon>
        <taxon>Magnoliopsida</taxon>
        <taxon>Liliopsida</taxon>
        <taxon>Poales</taxon>
        <taxon>Poaceae</taxon>
        <taxon>PACMAD clade</taxon>
        <taxon>Chloridoideae</taxon>
        <taxon>Cynodonteae</taxon>
        <taxon>Eleusininae</taxon>
        <taxon>Eleusine</taxon>
    </lineage>
</organism>
<comment type="caution">
    <text evidence="7">The sequence shown here is derived from an EMBL/GenBank/DDBJ whole genome shotgun (WGS) entry which is preliminary data.</text>
</comment>